<protein>
    <submittedName>
        <fullName evidence="1">Uncharacterized protein</fullName>
    </submittedName>
</protein>
<reference evidence="1" key="1">
    <citation type="submission" date="2020-06" db="EMBL/GenBank/DDBJ databases">
        <title>Draft genome of Bugula neritina, a colonial animal packing powerful symbionts and potential medicines.</title>
        <authorList>
            <person name="Rayko M."/>
        </authorList>
    </citation>
    <scope>NUCLEOTIDE SEQUENCE [LARGE SCALE GENOMIC DNA]</scope>
    <source>
        <strain evidence="1">Kwan_BN1</strain>
    </source>
</reference>
<dbReference type="Proteomes" id="UP000593567">
    <property type="component" value="Unassembled WGS sequence"/>
</dbReference>
<gene>
    <name evidence="1" type="ORF">EB796_024840</name>
</gene>
<comment type="caution">
    <text evidence="1">The sequence shown here is derived from an EMBL/GenBank/DDBJ whole genome shotgun (WGS) entry which is preliminary data.</text>
</comment>
<evidence type="ECO:0000313" key="2">
    <source>
        <dbReference type="Proteomes" id="UP000593567"/>
    </source>
</evidence>
<sequence length="110" mass="11986">MANINGDISFVNGAHVVRATITGGNPPPSIFEWNIQQPDGTFRQFNAGNGPTTLSRNGNNNGFFSNNQIVTTARISKPAQRDRLVTLNVGGRTADGRTWSTRRSWTINAQ</sequence>
<proteinExistence type="predicted"/>
<name>A0A7J7ISF0_BUGNE</name>
<dbReference type="AlphaFoldDB" id="A0A7J7ISF0"/>
<accession>A0A7J7ISF0</accession>
<dbReference type="EMBL" id="VXIV02003457">
    <property type="protein sequence ID" value="KAF6016859.1"/>
    <property type="molecule type" value="Genomic_DNA"/>
</dbReference>
<organism evidence="1 2">
    <name type="scientific">Bugula neritina</name>
    <name type="common">Brown bryozoan</name>
    <name type="synonym">Sertularia neritina</name>
    <dbReference type="NCBI Taxonomy" id="10212"/>
    <lineage>
        <taxon>Eukaryota</taxon>
        <taxon>Metazoa</taxon>
        <taxon>Spiralia</taxon>
        <taxon>Lophotrochozoa</taxon>
        <taxon>Bryozoa</taxon>
        <taxon>Gymnolaemata</taxon>
        <taxon>Cheilostomatida</taxon>
        <taxon>Flustrina</taxon>
        <taxon>Buguloidea</taxon>
        <taxon>Bugulidae</taxon>
        <taxon>Bugula</taxon>
    </lineage>
</organism>
<keyword evidence="2" id="KW-1185">Reference proteome</keyword>
<evidence type="ECO:0000313" key="1">
    <source>
        <dbReference type="EMBL" id="KAF6016859.1"/>
    </source>
</evidence>